<keyword evidence="1" id="KW-0812">Transmembrane</keyword>
<keyword evidence="1" id="KW-0472">Membrane</keyword>
<dbReference type="PROSITE" id="PS51257">
    <property type="entry name" value="PROKAR_LIPOPROTEIN"/>
    <property type="match status" value="1"/>
</dbReference>
<comment type="caution">
    <text evidence="2">The sequence shown here is derived from an EMBL/GenBank/DDBJ whole genome shotgun (WGS) entry which is preliminary data.</text>
</comment>
<proteinExistence type="predicted"/>
<keyword evidence="1" id="KW-1133">Transmembrane helix</keyword>
<evidence type="ECO:0000313" key="2">
    <source>
        <dbReference type="EMBL" id="KAK0472154.1"/>
    </source>
</evidence>
<protein>
    <submittedName>
        <fullName evidence="2">Uncharacterized protein</fullName>
    </submittedName>
</protein>
<feature type="transmembrane region" description="Helical" evidence="1">
    <location>
        <begin position="89"/>
        <end position="111"/>
    </location>
</feature>
<keyword evidence="3" id="KW-1185">Reference proteome</keyword>
<evidence type="ECO:0000313" key="3">
    <source>
        <dbReference type="Proteomes" id="UP001175227"/>
    </source>
</evidence>
<accession>A0AA39U768</accession>
<dbReference type="AlphaFoldDB" id="A0AA39U768"/>
<evidence type="ECO:0000256" key="1">
    <source>
        <dbReference type="SAM" id="Phobius"/>
    </source>
</evidence>
<dbReference type="EMBL" id="JAUEPR010000043">
    <property type="protein sequence ID" value="KAK0472154.1"/>
    <property type="molecule type" value="Genomic_DNA"/>
</dbReference>
<gene>
    <name evidence="2" type="ORF">IW261DRAFT_1509294</name>
</gene>
<organism evidence="2 3">
    <name type="scientific">Armillaria novae-zelandiae</name>
    <dbReference type="NCBI Taxonomy" id="153914"/>
    <lineage>
        <taxon>Eukaryota</taxon>
        <taxon>Fungi</taxon>
        <taxon>Dikarya</taxon>
        <taxon>Basidiomycota</taxon>
        <taxon>Agaricomycotina</taxon>
        <taxon>Agaricomycetes</taxon>
        <taxon>Agaricomycetidae</taxon>
        <taxon>Agaricales</taxon>
        <taxon>Marasmiineae</taxon>
        <taxon>Physalacriaceae</taxon>
        <taxon>Armillaria</taxon>
    </lineage>
</organism>
<sequence>MTSRYIVLPGPYMPDPTSYLLAIALSCLLSAIFSLRPHEYLAHEKSELALLSCSDVVFVPSSFILKSFLLLFPPTTFLTPAFIPNHRRYLVLGLYTSSSMIGFTLTEVLALHCTLPCSVCVTNTTREY</sequence>
<dbReference type="Proteomes" id="UP001175227">
    <property type="component" value="Unassembled WGS sequence"/>
</dbReference>
<reference evidence="2" key="1">
    <citation type="submission" date="2023-06" db="EMBL/GenBank/DDBJ databases">
        <authorList>
            <consortium name="Lawrence Berkeley National Laboratory"/>
            <person name="Ahrendt S."/>
            <person name="Sahu N."/>
            <person name="Indic B."/>
            <person name="Wong-Bajracharya J."/>
            <person name="Merenyi Z."/>
            <person name="Ke H.-M."/>
            <person name="Monk M."/>
            <person name="Kocsube S."/>
            <person name="Drula E."/>
            <person name="Lipzen A."/>
            <person name="Balint B."/>
            <person name="Henrissat B."/>
            <person name="Andreopoulos B."/>
            <person name="Martin F.M."/>
            <person name="Harder C.B."/>
            <person name="Rigling D."/>
            <person name="Ford K.L."/>
            <person name="Foster G.D."/>
            <person name="Pangilinan J."/>
            <person name="Papanicolaou A."/>
            <person name="Barry K."/>
            <person name="LaButti K."/>
            <person name="Viragh M."/>
            <person name="Koriabine M."/>
            <person name="Yan M."/>
            <person name="Riley R."/>
            <person name="Champramary S."/>
            <person name="Plett K.L."/>
            <person name="Tsai I.J."/>
            <person name="Slot J."/>
            <person name="Sipos G."/>
            <person name="Plett J."/>
            <person name="Nagy L.G."/>
            <person name="Grigoriev I.V."/>
        </authorList>
    </citation>
    <scope>NUCLEOTIDE SEQUENCE</scope>
    <source>
        <strain evidence="2">ICMP 16352</strain>
    </source>
</reference>
<feature type="transmembrane region" description="Helical" evidence="1">
    <location>
        <begin position="48"/>
        <end position="69"/>
    </location>
</feature>
<name>A0AA39U768_9AGAR</name>
<feature type="transmembrane region" description="Helical" evidence="1">
    <location>
        <begin position="18"/>
        <end position="36"/>
    </location>
</feature>